<dbReference type="Pfam" id="PF04986">
    <property type="entry name" value="Y2_Tnp"/>
    <property type="match status" value="1"/>
</dbReference>
<dbReference type="RefSeq" id="WP_085496283.1">
    <property type="nucleotide sequence ID" value="NZ_FXAO01000001.1"/>
</dbReference>
<name>A0A1X7IG27_9FLAO</name>
<protein>
    <submittedName>
        <fullName evidence="4">Transposase zinc-binding domain-containing protein</fullName>
    </submittedName>
</protein>
<keyword evidence="5" id="KW-1185">Reference proteome</keyword>
<evidence type="ECO:0000313" key="5">
    <source>
        <dbReference type="Proteomes" id="UP000193420"/>
    </source>
</evidence>
<dbReference type="PANTHER" id="PTHR37023:SF1">
    <property type="entry name" value="ISSOD25 TRANSPOSASE TNPA_ISSOD25"/>
    <property type="match status" value="1"/>
</dbReference>
<sequence length="381" mass="43444">MERAAYEVAQVLERNREHLAGLCANSWPLRTLHALRKCRTAALGGHIDRCDNPDCHRLHLSYNSCRNRHCPKCQGHKREQWIRAREAELLNVPYFHVVFTLPSELNRICLYDPKTIYNLLFATAWQVIKGFSSNPNFLGADPGMVAILHTWGQNLSLHPHLHCIVPGGGISRSGKWKPARNKGKYLFPVKAMSNVFRARFVAGLRKSLKKELPCGFCESLFRNEWVVYCKRPFLGPAQVVEYLGRYTHKIAIGNHRIKNLDGQGITFSVKDYRHAGKKSLMLLSDKEFIRRFAMHVLPKGFVRIRHYGILSSSKKKELLPILQKVLGGQVPNGRPPLKHRRCPYCQIGIMATVAVFDSRGPPKAWSDRLKKSAPRTTLQEA</sequence>
<dbReference type="Proteomes" id="UP000193420">
    <property type="component" value="Unassembled WGS sequence"/>
</dbReference>
<dbReference type="STRING" id="188872.SAMN03080602_00773"/>
<organism evidence="4 5">
    <name type="scientific">Arenibacter troitsensis</name>
    <dbReference type="NCBI Taxonomy" id="188872"/>
    <lineage>
        <taxon>Bacteria</taxon>
        <taxon>Pseudomonadati</taxon>
        <taxon>Bacteroidota</taxon>
        <taxon>Flavobacteriia</taxon>
        <taxon>Flavobacteriales</taxon>
        <taxon>Flavobacteriaceae</taxon>
        <taxon>Arenibacter</taxon>
    </lineage>
</organism>
<dbReference type="GO" id="GO:0006313">
    <property type="term" value="P:DNA transposition"/>
    <property type="evidence" value="ECO:0007669"/>
    <property type="project" value="InterPro"/>
</dbReference>
<dbReference type="InterPro" id="IPR026889">
    <property type="entry name" value="Zn_Tnp"/>
</dbReference>
<accession>A0A1X7IG27</accession>
<dbReference type="OrthoDB" id="9791273at2"/>
<dbReference type="PANTHER" id="PTHR37023">
    <property type="entry name" value="TRANSPOSASE"/>
    <property type="match status" value="1"/>
</dbReference>
<evidence type="ECO:0000313" key="4">
    <source>
        <dbReference type="EMBL" id="SMG13340.1"/>
    </source>
</evidence>
<proteinExistence type="predicted"/>
<gene>
    <name evidence="4" type="ORF">SAMN03080602_00773</name>
</gene>
<feature type="domain" description="Transposase zinc-binding" evidence="3">
    <location>
        <begin position="28"/>
        <end position="101"/>
    </location>
</feature>
<feature type="domain" description="Transposase IS801/IS1294" evidence="2">
    <location>
        <begin position="143"/>
        <end position="315"/>
    </location>
</feature>
<evidence type="ECO:0000256" key="1">
    <source>
        <dbReference type="SAM" id="MobiDB-lite"/>
    </source>
</evidence>
<dbReference type="EMBL" id="FXAO01000001">
    <property type="protein sequence ID" value="SMG13340.1"/>
    <property type="molecule type" value="Genomic_DNA"/>
</dbReference>
<reference evidence="5" key="1">
    <citation type="submission" date="2017-04" db="EMBL/GenBank/DDBJ databases">
        <authorList>
            <person name="Varghese N."/>
            <person name="Submissions S."/>
        </authorList>
    </citation>
    <scope>NUCLEOTIDE SEQUENCE [LARGE SCALE GENOMIC DNA]</scope>
    <source>
        <strain evidence="5">DSM 19835</strain>
    </source>
</reference>
<dbReference type="Pfam" id="PF14319">
    <property type="entry name" value="Zn_Tnp_IS91"/>
    <property type="match status" value="1"/>
</dbReference>
<dbReference type="NCBIfam" id="NF033538">
    <property type="entry name" value="transpos_IS91"/>
    <property type="match status" value="1"/>
</dbReference>
<dbReference type="GO" id="GO:0004803">
    <property type="term" value="F:transposase activity"/>
    <property type="evidence" value="ECO:0007669"/>
    <property type="project" value="InterPro"/>
</dbReference>
<dbReference type="InterPro" id="IPR054832">
    <property type="entry name" value="transpos_IS91"/>
</dbReference>
<evidence type="ECO:0000259" key="2">
    <source>
        <dbReference type="Pfam" id="PF04986"/>
    </source>
</evidence>
<evidence type="ECO:0000259" key="3">
    <source>
        <dbReference type="Pfam" id="PF14319"/>
    </source>
</evidence>
<dbReference type="AlphaFoldDB" id="A0A1X7IG27"/>
<feature type="region of interest" description="Disordered" evidence="1">
    <location>
        <begin position="360"/>
        <end position="381"/>
    </location>
</feature>
<dbReference type="GO" id="GO:0003677">
    <property type="term" value="F:DNA binding"/>
    <property type="evidence" value="ECO:0007669"/>
    <property type="project" value="InterPro"/>
</dbReference>
<dbReference type="InterPro" id="IPR007069">
    <property type="entry name" value="Transposase_32"/>
</dbReference>